<dbReference type="InterPro" id="IPR015943">
    <property type="entry name" value="WD40/YVTN_repeat-like_dom_sf"/>
</dbReference>
<dbReference type="PANTHER" id="PTHR43739:SF5">
    <property type="entry name" value="EXO-ALPHA-SIALIDASE"/>
    <property type="match status" value="1"/>
</dbReference>
<dbReference type="PANTHER" id="PTHR43739">
    <property type="entry name" value="XYLOGLUCANASE (EUROFUNG)"/>
    <property type="match status" value="1"/>
</dbReference>
<gene>
    <name evidence="2" type="ORF">GCM10009105_30900</name>
</gene>
<evidence type="ECO:0000313" key="2">
    <source>
        <dbReference type="EMBL" id="GAA0720972.1"/>
    </source>
</evidence>
<dbReference type="EMBL" id="BAAAEU010000024">
    <property type="protein sequence ID" value="GAA0720972.1"/>
    <property type="molecule type" value="Genomic_DNA"/>
</dbReference>
<dbReference type="SUPFAM" id="SSF110296">
    <property type="entry name" value="Oligoxyloglucan reducing end-specific cellobiohydrolase"/>
    <property type="match status" value="2"/>
</dbReference>
<keyword evidence="3" id="KW-1185">Reference proteome</keyword>
<dbReference type="CDD" id="cd15482">
    <property type="entry name" value="Sialidase_non-viral"/>
    <property type="match status" value="1"/>
</dbReference>
<feature type="signal peptide" evidence="1">
    <location>
        <begin position="1"/>
        <end position="26"/>
    </location>
</feature>
<accession>A0ABN1ITC1</accession>
<sequence length="852" mass="87932">MSVWVRKSVMAAVAVAAVCASGSVFAVKPPAETEGESSDVAAQREAYYALRRMNPYDSNFDSAKARLQAYNQFQQVLLARSTGIVLPGPVHTESWQSIGPAPITLGQTPTNATATSRSPVSGRVSSLAIDPIDNAVYAGGAQGGVWRTRNNGASWTPLTDFLGSLAVGTIVVAPGTHPLNQATLYLGTGEGNFSGDSYGGVGIYKSTDSGHTWQGPYGQAQFGNRSVATIAVDSANANHVLAGSTSGIFGVGGVLGPTLPVRGIYISNDGGATWAISASLSAHARISKIVQDPVVPTIWWAGVSLIAPASGGGLLKSIDNGATWSAVDGVATGLPAIVGANGVSGIARTWLSVSSGGASSVIYLGVSVVTSPGKGGRLYVSTDSGATWTNKPAADGYCQGQCWYDMPVYSPPETTTTVFTGGAGSSGALPSSFMRSTDSGGTFVDKMVGIDGNSALHADFHAITSWPGQPTHIWVGNDGGVFHSDDNGDHWISANTTLQLTQFEGCDLHPTDPSQAYGGTQDNGTDSFLGSTAWTHSDDGDGGFALIDQGTPTNVTHTYFNQSNYLIGAAVALNGPASGPADYLYFSGDYVPGGQNNGINPADNVLFYAPMALDRGVHDTLYFGTDHLYIAPSFFANTVAATNTSIVYTALNGGGGFAPPVPPSTFPGAISAIETIANVVPGSPANTILVGTSNGRVWRSTNAGTSFTETDMTPLVIAQYVSSIVVNPRNPNNVFQSRAGFTGAMPAHNVRVSNDGGATWTDASNGLPDIPVNSLAFDPVFSNQIWAGTDIGMYLSADGGATWIPYNQGVPNVAIFSVKANGHTGNVLTCTHGRGAFLLKLDTIFIDGFDGN</sequence>
<name>A0ABN1ITC1_9GAMM</name>
<protein>
    <submittedName>
        <fullName evidence="2">Exo-alpha-sialidase</fullName>
    </submittedName>
</protein>
<dbReference type="Gene3D" id="2.130.10.10">
    <property type="entry name" value="YVTN repeat-like/Quinoprotein amine dehydrogenase"/>
    <property type="match status" value="5"/>
</dbReference>
<dbReference type="Proteomes" id="UP001501523">
    <property type="component" value="Unassembled WGS sequence"/>
</dbReference>
<dbReference type="InterPro" id="IPR052025">
    <property type="entry name" value="Xyloglucanase_GH74"/>
</dbReference>
<evidence type="ECO:0000256" key="1">
    <source>
        <dbReference type="SAM" id="SignalP"/>
    </source>
</evidence>
<dbReference type="RefSeq" id="WP_343792737.1">
    <property type="nucleotide sequence ID" value="NZ_BAAAEU010000024.1"/>
</dbReference>
<proteinExistence type="predicted"/>
<keyword evidence="1" id="KW-0732">Signal</keyword>
<organism evidence="2 3">
    <name type="scientific">Dokdonella soli</name>
    <dbReference type="NCBI Taxonomy" id="529810"/>
    <lineage>
        <taxon>Bacteria</taxon>
        <taxon>Pseudomonadati</taxon>
        <taxon>Pseudomonadota</taxon>
        <taxon>Gammaproteobacteria</taxon>
        <taxon>Lysobacterales</taxon>
        <taxon>Rhodanobacteraceae</taxon>
        <taxon>Dokdonella</taxon>
    </lineage>
</organism>
<comment type="caution">
    <text evidence="2">The sequence shown here is derived from an EMBL/GenBank/DDBJ whole genome shotgun (WGS) entry which is preliminary data.</text>
</comment>
<reference evidence="2 3" key="1">
    <citation type="journal article" date="2019" name="Int. J. Syst. Evol. Microbiol.">
        <title>The Global Catalogue of Microorganisms (GCM) 10K type strain sequencing project: providing services to taxonomists for standard genome sequencing and annotation.</title>
        <authorList>
            <consortium name="The Broad Institute Genomics Platform"/>
            <consortium name="The Broad Institute Genome Sequencing Center for Infectious Disease"/>
            <person name="Wu L."/>
            <person name="Ma J."/>
        </authorList>
    </citation>
    <scope>NUCLEOTIDE SEQUENCE [LARGE SCALE GENOMIC DNA]</scope>
    <source>
        <strain evidence="2 3">JCM 15421</strain>
    </source>
</reference>
<evidence type="ECO:0000313" key="3">
    <source>
        <dbReference type="Proteomes" id="UP001501523"/>
    </source>
</evidence>
<feature type="chain" id="PRO_5046140990" evidence="1">
    <location>
        <begin position="27"/>
        <end position="852"/>
    </location>
</feature>